<proteinExistence type="predicted"/>
<dbReference type="EMBL" id="JAYMYS010000005">
    <property type="protein sequence ID" value="KAK7392671.1"/>
    <property type="molecule type" value="Genomic_DNA"/>
</dbReference>
<dbReference type="AlphaFoldDB" id="A0AAN9SBN1"/>
<dbReference type="GO" id="GO:0005886">
    <property type="term" value="C:plasma membrane"/>
    <property type="evidence" value="ECO:0007669"/>
    <property type="project" value="TreeGrafter"/>
</dbReference>
<keyword evidence="3" id="KW-1133">Transmembrane helix</keyword>
<evidence type="ECO:0000256" key="2">
    <source>
        <dbReference type="ARBA" id="ARBA00023136"/>
    </source>
</evidence>
<evidence type="ECO:0000313" key="4">
    <source>
        <dbReference type="EMBL" id="KAK7392671.1"/>
    </source>
</evidence>
<dbReference type="GO" id="GO:0098542">
    <property type="term" value="P:defense response to other organism"/>
    <property type="evidence" value="ECO:0007669"/>
    <property type="project" value="InterPro"/>
</dbReference>
<protein>
    <recommendedName>
        <fullName evidence="6">Late embryogenesis abundant protein LEA-2 subgroup domain-containing protein</fullName>
    </recommendedName>
</protein>
<dbReference type="InterPro" id="IPR044839">
    <property type="entry name" value="NDR1-like"/>
</dbReference>
<comment type="subcellular location">
    <subcellularLocation>
        <location evidence="1">Membrane</location>
    </subcellularLocation>
</comment>
<comment type="caution">
    <text evidence="4">The sequence shown here is derived from an EMBL/GenBank/DDBJ whole genome shotgun (WGS) entry which is preliminary data.</text>
</comment>
<dbReference type="PANTHER" id="PTHR31234:SF2">
    <property type="entry name" value="OS05G0199100 PROTEIN"/>
    <property type="match status" value="1"/>
</dbReference>
<name>A0AAN9SBN1_PSOTE</name>
<reference evidence="4 5" key="1">
    <citation type="submission" date="2024-01" db="EMBL/GenBank/DDBJ databases">
        <title>The genomes of 5 underutilized Papilionoideae crops provide insights into root nodulation and disease resistanc.</title>
        <authorList>
            <person name="Jiang F."/>
        </authorList>
    </citation>
    <scope>NUCLEOTIDE SEQUENCE [LARGE SCALE GENOMIC DNA]</scope>
    <source>
        <strain evidence="4">DUOXIRENSHENG_FW03</strain>
        <tissue evidence="4">Leaves</tissue>
    </source>
</reference>
<keyword evidence="5" id="KW-1185">Reference proteome</keyword>
<sequence>MADTEPQSNDAVRSKERLGTRCCYCLCHTLWVFLVIIIILVMLAILVLYIIITPRSFMFHVTHANLTQFDYAADNNTLRYNLVLNITARNPNKKLKIYYDVVQASALYEGVRFSIADVNIPWSSYLQDKKGTNQFSALFSGQRVIVLDQDQISNFNQDTKDGVFPIRIKIRFTIRFRLDALQIGDYYPRATCKLKLPLTSNAKKVAPFHPTKCQIDF</sequence>
<dbReference type="Proteomes" id="UP001386955">
    <property type="component" value="Unassembled WGS sequence"/>
</dbReference>
<gene>
    <name evidence="4" type="ORF">VNO78_21115</name>
</gene>
<evidence type="ECO:0000256" key="3">
    <source>
        <dbReference type="SAM" id="Phobius"/>
    </source>
</evidence>
<evidence type="ECO:0000313" key="5">
    <source>
        <dbReference type="Proteomes" id="UP001386955"/>
    </source>
</evidence>
<evidence type="ECO:0000256" key="1">
    <source>
        <dbReference type="ARBA" id="ARBA00004370"/>
    </source>
</evidence>
<organism evidence="4 5">
    <name type="scientific">Psophocarpus tetragonolobus</name>
    <name type="common">Winged bean</name>
    <name type="synonym">Dolichos tetragonolobus</name>
    <dbReference type="NCBI Taxonomy" id="3891"/>
    <lineage>
        <taxon>Eukaryota</taxon>
        <taxon>Viridiplantae</taxon>
        <taxon>Streptophyta</taxon>
        <taxon>Embryophyta</taxon>
        <taxon>Tracheophyta</taxon>
        <taxon>Spermatophyta</taxon>
        <taxon>Magnoliopsida</taxon>
        <taxon>eudicotyledons</taxon>
        <taxon>Gunneridae</taxon>
        <taxon>Pentapetalae</taxon>
        <taxon>rosids</taxon>
        <taxon>fabids</taxon>
        <taxon>Fabales</taxon>
        <taxon>Fabaceae</taxon>
        <taxon>Papilionoideae</taxon>
        <taxon>50 kb inversion clade</taxon>
        <taxon>NPAAA clade</taxon>
        <taxon>indigoferoid/millettioid clade</taxon>
        <taxon>Phaseoleae</taxon>
        <taxon>Psophocarpus</taxon>
    </lineage>
</organism>
<keyword evidence="2 3" id="KW-0472">Membrane</keyword>
<accession>A0AAN9SBN1</accession>
<dbReference type="PANTHER" id="PTHR31234">
    <property type="entry name" value="LATE EMBRYOGENESIS ABUNDANT (LEA) HYDROXYPROLINE-RICH GLYCOPROTEIN FAMILY"/>
    <property type="match status" value="1"/>
</dbReference>
<feature type="transmembrane region" description="Helical" evidence="3">
    <location>
        <begin position="30"/>
        <end position="52"/>
    </location>
</feature>
<evidence type="ECO:0008006" key="6">
    <source>
        <dbReference type="Google" id="ProtNLM"/>
    </source>
</evidence>
<keyword evidence="3" id="KW-0812">Transmembrane</keyword>